<protein>
    <recommendedName>
        <fullName evidence="3">Reelin domain-containing protein</fullName>
    </recommendedName>
</protein>
<dbReference type="EMBL" id="UINC01000205">
    <property type="protein sequence ID" value="SUZ51087.1"/>
    <property type="molecule type" value="Genomic_DNA"/>
</dbReference>
<proteinExistence type="predicted"/>
<keyword evidence="1" id="KW-0812">Transmembrane</keyword>
<dbReference type="NCBIfam" id="NF041895">
    <property type="entry name" value="choice_anch_V"/>
    <property type="match status" value="1"/>
</dbReference>
<evidence type="ECO:0008006" key="3">
    <source>
        <dbReference type="Google" id="ProtNLM"/>
    </source>
</evidence>
<keyword evidence="1" id="KW-1133">Transmembrane helix</keyword>
<evidence type="ECO:0000313" key="2">
    <source>
        <dbReference type="EMBL" id="SUZ51087.1"/>
    </source>
</evidence>
<feature type="transmembrane region" description="Helical" evidence="1">
    <location>
        <begin position="302"/>
        <end position="322"/>
    </location>
</feature>
<name>A0A381N9A5_9ZZZZ</name>
<gene>
    <name evidence="2" type="ORF">METZ01_LOCUS3941</name>
</gene>
<dbReference type="AlphaFoldDB" id="A0A381N9A5"/>
<sequence>MGTSRLAICGLILLALSIPSIAMSSGPSAVNSNDDLTVKYGCTCHNNGAPSDRAVVMITGVPLMYEPAHEYEFIVTVADSLTLSGGDGNTRAGFLLSSDAMGVFAWEEDQNIRMADDRPDDVSHSETDNDGVWQLSWTAPSEDVGLVQFWLAGNSVDAGGIPDETDYWNLLSFSINPPGTVTTTESSSTLETRTISVGTYDTLFVIEESEDYLEQVRQNAIAAEVFSQGNLFFWTSLVALLVGAVVQREILERRYDEGPEYLASELAYPQGVRRGLVGSFSFYLGVSWSASDQSMVFQGVDFAEFAIGSTFFISAWAAYGVYRTVIAARKEPKVRDLM</sequence>
<keyword evidence="1" id="KW-0472">Membrane</keyword>
<accession>A0A381N9A5</accession>
<reference evidence="2" key="1">
    <citation type="submission" date="2018-05" db="EMBL/GenBank/DDBJ databases">
        <authorList>
            <person name="Lanie J.A."/>
            <person name="Ng W.-L."/>
            <person name="Kazmierczak K.M."/>
            <person name="Andrzejewski T.M."/>
            <person name="Davidsen T.M."/>
            <person name="Wayne K.J."/>
            <person name="Tettelin H."/>
            <person name="Glass J.I."/>
            <person name="Rusch D."/>
            <person name="Podicherti R."/>
            <person name="Tsui H.-C.T."/>
            <person name="Winkler M.E."/>
        </authorList>
    </citation>
    <scope>NUCLEOTIDE SEQUENCE</scope>
</reference>
<dbReference type="Gene3D" id="2.60.40.4060">
    <property type="entry name" value="Reeler domain"/>
    <property type="match status" value="1"/>
</dbReference>
<organism evidence="2">
    <name type="scientific">marine metagenome</name>
    <dbReference type="NCBI Taxonomy" id="408172"/>
    <lineage>
        <taxon>unclassified sequences</taxon>
        <taxon>metagenomes</taxon>
        <taxon>ecological metagenomes</taxon>
    </lineage>
</organism>
<dbReference type="InterPro" id="IPR042307">
    <property type="entry name" value="Reeler_sf"/>
</dbReference>
<evidence type="ECO:0000256" key="1">
    <source>
        <dbReference type="SAM" id="Phobius"/>
    </source>
</evidence>